<dbReference type="Pfam" id="PF11806">
    <property type="entry name" value="Enterochelin_N"/>
    <property type="match status" value="1"/>
</dbReference>
<dbReference type="Pfam" id="PF00756">
    <property type="entry name" value="Esterase"/>
    <property type="match status" value="1"/>
</dbReference>
<evidence type="ECO:0000259" key="5">
    <source>
        <dbReference type="Pfam" id="PF11806"/>
    </source>
</evidence>
<dbReference type="InterPro" id="IPR021764">
    <property type="entry name" value="Enterochelin_esterase_N"/>
</dbReference>
<name>A0A4R2ID88_9ACTN</name>
<dbReference type="GO" id="GO:0005506">
    <property type="term" value="F:iron ion binding"/>
    <property type="evidence" value="ECO:0007669"/>
    <property type="project" value="InterPro"/>
</dbReference>
<dbReference type="OrthoDB" id="9775130at2"/>
<sequence length="350" mass="38792">MDIRASRPGFHQVTFRWTEDRPAYDVVVRLISHTDRAYDDGELDKYLMVRDERSWALTLELPSALRTSYQLCPMYGALVRGEVVDDERWTAIMAAGVADPGNPLVHPAGCTYGNPGPASVLELPEAPSRDSWVTPADEHGVVRRCASEDGSVVSVYEPVEPRGLAVMFDGARWTDLRLPVLLDNLIGRGEIAPIRVVMIESIQGLHRHDTLPRPEVFAPFAIGTAERWATDGPTALIGQSLGGLAATFTARLRPDLFDVVVGQSSSFWWDEKELSGPAVIAELDHGPATSQRFFLEAGTTEDLREDNRHLADVLTRRGYDATYREYEGGHDYACWQIGLADALSWAFPRS</sequence>
<dbReference type="EMBL" id="SLWR01000017">
    <property type="protein sequence ID" value="TCO40575.1"/>
    <property type="molecule type" value="Genomic_DNA"/>
</dbReference>
<comment type="caution">
    <text evidence="6">The sequence shown here is derived from an EMBL/GenBank/DDBJ whole genome shotgun (WGS) entry which is preliminary data.</text>
</comment>
<dbReference type="SUPFAM" id="SSF81296">
    <property type="entry name" value="E set domains"/>
    <property type="match status" value="1"/>
</dbReference>
<comment type="subcellular location">
    <subcellularLocation>
        <location evidence="1">Cytoplasm</location>
    </subcellularLocation>
</comment>
<evidence type="ECO:0000313" key="7">
    <source>
        <dbReference type="Proteomes" id="UP000295573"/>
    </source>
</evidence>
<dbReference type="PANTHER" id="PTHR48098:SF3">
    <property type="entry name" value="IRON(III) ENTEROBACTIN ESTERASE"/>
    <property type="match status" value="1"/>
</dbReference>
<proteinExistence type="inferred from homology"/>
<organism evidence="6 7">
    <name type="scientific">Kribbella antiqua</name>
    <dbReference type="NCBI Taxonomy" id="2512217"/>
    <lineage>
        <taxon>Bacteria</taxon>
        <taxon>Bacillati</taxon>
        <taxon>Actinomycetota</taxon>
        <taxon>Actinomycetes</taxon>
        <taxon>Propionibacteriales</taxon>
        <taxon>Kribbellaceae</taxon>
        <taxon>Kribbella</taxon>
    </lineage>
</organism>
<reference evidence="6 7" key="1">
    <citation type="journal article" date="2015" name="Stand. Genomic Sci.">
        <title>Genomic Encyclopedia of Bacterial and Archaeal Type Strains, Phase III: the genomes of soil and plant-associated and newly described type strains.</title>
        <authorList>
            <person name="Whitman W.B."/>
            <person name="Woyke T."/>
            <person name="Klenk H.P."/>
            <person name="Zhou Y."/>
            <person name="Lilburn T.G."/>
            <person name="Beck B.J."/>
            <person name="De Vos P."/>
            <person name="Vandamme P."/>
            <person name="Eisen J.A."/>
            <person name="Garrity G."/>
            <person name="Hugenholtz P."/>
            <person name="Kyrpides N.C."/>
        </authorList>
    </citation>
    <scope>NUCLEOTIDE SEQUENCE [LARGE SCALE GENOMIC DNA]</scope>
    <source>
        <strain evidence="6 7">VKM Ac-2541</strain>
    </source>
</reference>
<dbReference type="GO" id="GO:0006826">
    <property type="term" value="P:iron ion transport"/>
    <property type="evidence" value="ECO:0007669"/>
    <property type="project" value="InterPro"/>
</dbReference>
<dbReference type="InterPro" id="IPR000801">
    <property type="entry name" value="Esterase-like"/>
</dbReference>
<dbReference type="Proteomes" id="UP000295573">
    <property type="component" value="Unassembled WGS sequence"/>
</dbReference>
<dbReference type="InterPro" id="IPR014756">
    <property type="entry name" value="Ig_E-set"/>
</dbReference>
<dbReference type="Gene3D" id="3.40.50.1820">
    <property type="entry name" value="alpha/beta hydrolase"/>
    <property type="match status" value="1"/>
</dbReference>
<dbReference type="GO" id="GO:0008849">
    <property type="term" value="F:enterochelin esterase activity"/>
    <property type="evidence" value="ECO:0007669"/>
    <property type="project" value="InterPro"/>
</dbReference>
<evidence type="ECO:0000256" key="1">
    <source>
        <dbReference type="ARBA" id="ARBA00004496"/>
    </source>
</evidence>
<keyword evidence="7" id="KW-1185">Reference proteome</keyword>
<dbReference type="InterPro" id="IPR029058">
    <property type="entry name" value="AB_hydrolase_fold"/>
</dbReference>
<dbReference type="Gene3D" id="2.60.40.10">
    <property type="entry name" value="Immunoglobulins"/>
    <property type="match status" value="1"/>
</dbReference>
<dbReference type="SUPFAM" id="SSF53474">
    <property type="entry name" value="alpha/beta-Hydrolases"/>
    <property type="match status" value="1"/>
</dbReference>
<keyword evidence="2" id="KW-0963">Cytoplasm</keyword>
<dbReference type="PANTHER" id="PTHR48098">
    <property type="entry name" value="ENTEROCHELIN ESTERASE-RELATED"/>
    <property type="match status" value="1"/>
</dbReference>
<evidence type="ECO:0000256" key="2">
    <source>
        <dbReference type="ARBA" id="ARBA00022490"/>
    </source>
</evidence>
<evidence type="ECO:0000256" key="3">
    <source>
        <dbReference type="ARBA" id="ARBA00022801"/>
    </source>
</evidence>
<gene>
    <name evidence="6" type="ORF">EV646_117116</name>
</gene>
<dbReference type="GO" id="GO:0005737">
    <property type="term" value="C:cytoplasm"/>
    <property type="evidence" value="ECO:0007669"/>
    <property type="project" value="UniProtKB-SubCell"/>
</dbReference>
<protein>
    <submittedName>
        <fullName evidence="6">Enterochelin esterase family protein</fullName>
    </submittedName>
</protein>
<evidence type="ECO:0000313" key="6">
    <source>
        <dbReference type="EMBL" id="TCO40575.1"/>
    </source>
</evidence>
<dbReference type="InterPro" id="IPR013783">
    <property type="entry name" value="Ig-like_fold"/>
</dbReference>
<comment type="similarity">
    <text evidence="4">Belongs to the Fes family.</text>
</comment>
<dbReference type="InterPro" id="IPR050583">
    <property type="entry name" value="Mycobacterial_A85_antigen"/>
</dbReference>
<dbReference type="RefSeq" id="WP_132156782.1">
    <property type="nucleotide sequence ID" value="NZ_SLWR01000017.1"/>
</dbReference>
<accession>A0A4R2ID88</accession>
<dbReference type="GO" id="GO:0005975">
    <property type="term" value="P:carbohydrate metabolic process"/>
    <property type="evidence" value="ECO:0007669"/>
    <property type="project" value="UniProtKB-ARBA"/>
</dbReference>
<dbReference type="AlphaFoldDB" id="A0A4R2ID88"/>
<evidence type="ECO:0000256" key="4">
    <source>
        <dbReference type="ARBA" id="ARBA00024201"/>
    </source>
</evidence>
<keyword evidence="3" id="KW-0378">Hydrolase</keyword>
<feature type="domain" description="Enterochelin esterase N-terminal" evidence="5">
    <location>
        <begin position="12"/>
        <end position="132"/>
    </location>
</feature>